<comment type="caution">
    <text evidence="2">The sequence shown here is derived from an EMBL/GenBank/DDBJ whole genome shotgun (WGS) entry which is preliminary data.</text>
</comment>
<proteinExistence type="predicted"/>
<keyword evidence="1" id="KW-0472">Membrane</keyword>
<protein>
    <recommendedName>
        <fullName evidence="4">DUF4430 domain-containing protein</fullName>
    </recommendedName>
</protein>
<dbReference type="AlphaFoldDB" id="A0A0G1F087"/>
<evidence type="ECO:0000313" key="2">
    <source>
        <dbReference type="EMBL" id="KKS80248.1"/>
    </source>
</evidence>
<accession>A0A0G1F087</accession>
<dbReference type="EMBL" id="LCEW01000012">
    <property type="protein sequence ID" value="KKS80248.1"/>
    <property type="molecule type" value="Genomic_DNA"/>
</dbReference>
<evidence type="ECO:0008006" key="4">
    <source>
        <dbReference type="Google" id="ProtNLM"/>
    </source>
</evidence>
<keyword evidence="1" id="KW-1133">Transmembrane helix</keyword>
<gene>
    <name evidence="2" type="ORF">UV54_C0012G0009</name>
</gene>
<evidence type="ECO:0000313" key="3">
    <source>
        <dbReference type="Proteomes" id="UP000034213"/>
    </source>
</evidence>
<keyword evidence="1" id="KW-0812">Transmembrane</keyword>
<feature type="transmembrane region" description="Helical" evidence="1">
    <location>
        <begin position="20"/>
        <end position="41"/>
    </location>
</feature>
<organism evidence="2 3">
    <name type="scientific">Candidatus Beckwithbacteria bacterium GW2011_GWA2_43_10</name>
    <dbReference type="NCBI Taxonomy" id="1618369"/>
    <lineage>
        <taxon>Bacteria</taxon>
        <taxon>Candidatus Beckwithiibacteriota</taxon>
    </lineage>
</organism>
<name>A0A0G1F087_9BACT</name>
<evidence type="ECO:0000256" key="1">
    <source>
        <dbReference type="SAM" id="Phobius"/>
    </source>
</evidence>
<reference evidence="2 3" key="1">
    <citation type="journal article" date="2015" name="Nature">
        <title>rRNA introns, odd ribosomes, and small enigmatic genomes across a large radiation of phyla.</title>
        <authorList>
            <person name="Brown C.T."/>
            <person name="Hug L.A."/>
            <person name="Thomas B.C."/>
            <person name="Sharon I."/>
            <person name="Castelle C.J."/>
            <person name="Singh A."/>
            <person name="Wilkins M.J."/>
            <person name="Williams K.H."/>
            <person name="Banfield J.F."/>
        </authorList>
    </citation>
    <scope>NUCLEOTIDE SEQUENCE [LARGE SCALE GENOMIC DNA]</scope>
</reference>
<dbReference type="Proteomes" id="UP000034213">
    <property type="component" value="Unassembled WGS sequence"/>
</dbReference>
<sequence>MSINESTLPSQLTPTKKTPWLVIVLVILLLGVTGAFVYKYYQLKQQPPQTQSTSSIIPPREPSPIKGDALLKPGSLENVTLWVDFGDGKRYESISDITYSEQKTPMGFLKANAQGIKREMGFSEFSVKELIKADTDDLTQAIGNYSNNDLFAWGCYINGRLCVSSLENIQSNDTVEWKYEAKQ</sequence>